<dbReference type="Pfam" id="PF22818">
    <property type="entry name" value="ApeI-like"/>
    <property type="match status" value="1"/>
</dbReference>
<reference evidence="2" key="1">
    <citation type="submission" date="2023-07" db="EMBL/GenBank/DDBJ databases">
        <title>Genomic Encyclopedia of Type Strains, Phase IV (KMG-IV): sequencing the most valuable type-strain genomes for metagenomic binning, comparative biology and taxonomic classification.</title>
        <authorList>
            <person name="Goeker M."/>
        </authorList>
    </citation>
    <scope>NUCLEOTIDE SEQUENCE</scope>
    <source>
        <strain evidence="2">DSM 24202</strain>
    </source>
</reference>
<evidence type="ECO:0000313" key="2">
    <source>
        <dbReference type="EMBL" id="MDQ0289381.1"/>
    </source>
</evidence>
<comment type="caution">
    <text evidence="2">The sequence shown here is derived from an EMBL/GenBank/DDBJ whole genome shotgun (WGS) entry which is preliminary data.</text>
</comment>
<gene>
    <name evidence="2" type="ORF">J3R75_001488</name>
</gene>
<proteinExistence type="predicted"/>
<dbReference type="InterPro" id="IPR029069">
    <property type="entry name" value="HotDog_dom_sf"/>
</dbReference>
<dbReference type="RefSeq" id="WP_307260799.1">
    <property type="nucleotide sequence ID" value="NZ_JAUSVL010000001.1"/>
</dbReference>
<name>A0AAE3VFC3_9BACT</name>
<sequence>MTLSPIKNDLRRRLQPLCRQDDGSYLTSIHFDRAFCGFAGHFDHNPIVPAVCLVAAAEMLASDAVGKPLQLREIAQMKFKKLLAPEADAVFSFRQNAAESGLYTFIFTITTGDGQSVARIKLQLAESA</sequence>
<dbReference type="InterPro" id="IPR054545">
    <property type="entry name" value="ApeI-like"/>
</dbReference>
<dbReference type="Proteomes" id="UP001238163">
    <property type="component" value="Unassembled WGS sequence"/>
</dbReference>
<dbReference type="Gene3D" id="3.10.129.10">
    <property type="entry name" value="Hotdog Thioesterase"/>
    <property type="match status" value="1"/>
</dbReference>
<evidence type="ECO:0000259" key="1">
    <source>
        <dbReference type="Pfam" id="PF22818"/>
    </source>
</evidence>
<feature type="domain" description="ApeI dehydratase-like" evidence="1">
    <location>
        <begin position="20"/>
        <end position="117"/>
    </location>
</feature>
<protein>
    <submittedName>
        <fullName evidence="2">3-hydroxymyristoyl/3-hydroxydecanoyl-(Acyl carrier protein) dehydratase</fullName>
    </submittedName>
</protein>
<dbReference type="AlphaFoldDB" id="A0AAE3VFC3"/>
<dbReference type="SUPFAM" id="SSF54637">
    <property type="entry name" value="Thioesterase/thiol ester dehydrase-isomerase"/>
    <property type="match status" value="1"/>
</dbReference>
<evidence type="ECO:0000313" key="3">
    <source>
        <dbReference type="Proteomes" id="UP001238163"/>
    </source>
</evidence>
<accession>A0AAE3VFC3</accession>
<keyword evidence="3" id="KW-1185">Reference proteome</keyword>
<organism evidence="2 3">
    <name type="scientific">Oligosphaera ethanolica</name>
    <dbReference type="NCBI Taxonomy" id="760260"/>
    <lineage>
        <taxon>Bacteria</taxon>
        <taxon>Pseudomonadati</taxon>
        <taxon>Lentisphaerota</taxon>
        <taxon>Oligosphaeria</taxon>
        <taxon>Oligosphaerales</taxon>
        <taxon>Oligosphaeraceae</taxon>
        <taxon>Oligosphaera</taxon>
    </lineage>
</organism>
<dbReference type="EMBL" id="JAUSVL010000001">
    <property type="protein sequence ID" value="MDQ0289381.1"/>
    <property type="molecule type" value="Genomic_DNA"/>
</dbReference>